<evidence type="ECO:0000313" key="7">
    <source>
        <dbReference type="EMBL" id="KAA8917183.1"/>
    </source>
</evidence>
<feature type="region of interest" description="Disordered" evidence="5">
    <location>
        <begin position="1"/>
        <end position="20"/>
    </location>
</feature>
<dbReference type="InterPro" id="IPR009072">
    <property type="entry name" value="Histone-fold"/>
</dbReference>
<dbReference type="PANTHER" id="PTHR11064">
    <property type="entry name" value="CCAAT-BINDING TRANSCRIPTION FACTOR-RELATED"/>
    <property type="match status" value="1"/>
</dbReference>
<gene>
    <name evidence="7" type="ORF">TRICI_000663</name>
</gene>
<sequence length="139" mass="15581">MSDQDSDHTNQFVGEPNQGPNAQGMSELDLLLPLANVARLMKNAIPENAKVSKEAKECMQECVTEFVAFVTSESAEICLGEKRKTINGQDVLHALTSLGMENYAEVLKIYLAKYRMFVNAKERDEHGEEMPDDSELRED</sequence>
<keyword evidence="8" id="KW-1185">Reference proteome</keyword>
<reference evidence="7" key="1">
    <citation type="journal article" date="2019" name="G3 (Bethesda)">
        <title>Genome Assemblies of Two Rare Opportunistic Yeast Pathogens: Diutina rugosa (syn. Candida rugosa) and Trichomonascus ciferrii (syn. Candida ciferrii).</title>
        <authorList>
            <person name="Mixao V."/>
            <person name="Saus E."/>
            <person name="Hansen A.P."/>
            <person name="Lass-Florl C."/>
            <person name="Gabaldon T."/>
        </authorList>
    </citation>
    <scope>NUCLEOTIDE SEQUENCE</scope>
    <source>
        <strain evidence="7">CBS 4856</strain>
    </source>
</reference>
<dbReference type="PANTHER" id="PTHR11064:SF9">
    <property type="entry name" value="NUCLEAR TRANSCRIPTION FACTOR Y SUBUNIT BETA"/>
    <property type="match status" value="1"/>
</dbReference>
<organism evidence="7 8">
    <name type="scientific">Trichomonascus ciferrii</name>
    <dbReference type="NCBI Taxonomy" id="44093"/>
    <lineage>
        <taxon>Eukaryota</taxon>
        <taxon>Fungi</taxon>
        <taxon>Dikarya</taxon>
        <taxon>Ascomycota</taxon>
        <taxon>Saccharomycotina</taxon>
        <taxon>Dipodascomycetes</taxon>
        <taxon>Dipodascales</taxon>
        <taxon>Trichomonascaceae</taxon>
        <taxon>Trichomonascus</taxon>
        <taxon>Trichomonascus ciferrii complex</taxon>
    </lineage>
</organism>
<keyword evidence="2" id="KW-0805">Transcription regulation</keyword>
<keyword evidence="4" id="KW-0804">Transcription</keyword>
<comment type="similarity">
    <text evidence="1">Belongs to the NFYB/HAP3 subunit family.</text>
</comment>
<evidence type="ECO:0000256" key="4">
    <source>
        <dbReference type="ARBA" id="ARBA00023163"/>
    </source>
</evidence>
<dbReference type="GO" id="GO:0000978">
    <property type="term" value="F:RNA polymerase II cis-regulatory region sequence-specific DNA binding"/>
    <property type="evidence" value="ECO:0007669"/>
    <property type="project" value="TreeGrafter"/>
</dbReference>
<dbReference type="CDD" id="cd22907">
    <property type="entry name" value="HFD_NFYB"/>
    <property type="match status" value="1"/>
</dbReference>
<evidence type="ECO:0000259" key="6">
    <source>
        <dbReference type="Pfam" id="PF00808"/>
    </source>
</evidence>
<dbReference type="Gene3D" id="1.10.20.10">
    <property type="entry name" value="Histone, subunit A"/>
    <property type="match status" value="1"/>
</dbReference>
<evidence type="ECO:0000313" key="8">
    <source>
        <dbReference type="Proteomes" id="UP000761534"/>
    </source>
</evidence>
<dbReference type="InterPro" id="IPR003958">
    <property type="entry name" value="CBFA_NFYB_domain"/>
</dbReference>
<accession>A0A642VBH9</accession>
<dbReference type="PRINTS" id="PR00615">
    <property type="entry name" value="CCAATSUBUNTA"/>
</dbReference>
<evidence type="ECO:0000256" key="2">
    <source>
        <dbReference type="ARBA" id="ARBA00023015"/>
    </source>
</evidence>
<dbReference type="Pfam" id="PF00808">
    <property type="entry name" value="CBFD_NFYB_HMF"/>
    <property type="match status" value="1"/>
</dbReference>
<evidence type="ECO:0000256" key="3">
    <source>
        <dbReference type="ARBA" id="ARBA00023125"/>
    </source>
</evidence>
<dbReference type="InterPro" id="IPR027113">
    <property type="entry name" value="Transc_fact_NFYB/HAP3"/>
</dbReference>
<protein>
    <recommendedName>
        <fullName evidence="6">Transcription factor CBF/NF-Y/archaeal histone domain-containing protein</fullName>
    </recommendedName>
</protein>
<dbReference type="Proteomes" id="UP000761534">
    <property type="component" value="Unassembled WGS sequence"/>
</dbReference>
<proteinExistence type="inferred from homology"/>
<feature type="domain" description="Transcription factor CBF/NF-Y/archaeal histone" evidence="6">
    <location>
        <begin position="32"/>
        <end position="95"/>
    </location>
</feature>
<keyword evidence="3" id="KW-0238">DNA-binding</keyword>
<dbReference type="SUPFAM" id="SSF47113">
    <property type="entry name" value="Histone-fold"/>
    <property type="match status" value="1"/>
</dbReference>
<dbReference type="GO" id="GO:0016602">
    <property type="term" value="C:CCAAT-binding factor complex"/>
    <property type="evidence" value="ECO:0007669"/>
    <property type="project" value="InterPro"/>
</dbReference>
<dbReference type="OrthoDB" id="386949at2759"/>
<comment type="caution">
    <text evidence="7">The sequence shown here is derived from an EMBL/GenBank/DDBJ whole genome shotgun (WGS) entry which is preliminary data.</text>
</comment>
<dbReference type="GO" id="GO:0046982">
    <property type="term" value="F:protein heterodimerization activity"/>
    <property type="evidence" value="ECO:0007669"/>
    <property type="project" value="InterPro"/>
</dbReference>
<dbReference type="AlphaFoldDB" id="A0A642VBH9"/>
<evidence type="ECO:0000256" key="1">
    <source>
        <dbReference type="ARBA" id="ARBA00009053"/>
    </source>
</evidence>
<dbReference type="EMBL" id="SWFS01000056">
    <property type="protein sequence ID" value="KAA8917183.1"/>
    <property type="molecule type" value="Genomic_DNA"/>
</dbReference>
<name>A0A642VBH9_9ASCO</name>
<dbReference type="GO" id="GO:0001228">
    <property type="term" value="F:DNA-binding transcription activator activity, RNA polymerase II-specific"/>
    <property type="evidence" value="ECO:0007669"/>
    <property type="project" value="InterPro"/>
</dbReference>
<evidence type="ECO:0000256" key="5">
    <source>
        <dbReference type="SAM" id="MobiDB-lite"/>
    </source>
</evidence>
<dbReference type="VEuPathDB" id="FungiDB:TRICI_000663"/>